<dbReference type="PROSITE" id="PS50850">
    <property type="entry name" value="MFS"/>
    <property type="match status" value="1"/>
</dbReference>
<dbReference type="PANTHER" id="PTHR23501:SF39">
    <property type="entry name" value="MULTIDRUG TRANSPORTER, PUTATIVE (AFU_ORTHOLOGUE AFUA_1G05010)-RELATED"/>
    <property type="match status" value="1"/>
</dbReference>
<feature type="transmembrane region" description="Helical" evidence="6">
    <location>
        <begin position="357"/>
        <end position="377"/>
    </location>
</feature>
<evidence type="ECO:0000259" key="7">
    <source>
        <dbReference type="PROSITE" id="PS50850"/>
    </source>
</evidence>
<comment type="subcellular location">
    <subcellularLocation>
        <location evidence="1">Membrane</location>
        <topology evidence="1">Multi-pass membrane protein</topology>
    </subcellularLocation>
</comment>
<evidence type="ECO:0000313" key="9">
    <source>
        <dbReference type="Proteomes" id="UP000799640"/>
    </source>
</evidence>
<dbReference type="InterPro" id="IPR020846">
    <property type="entry name" value="MFS_dom"/>
</dbReference>
<evidence type="ECO:0000256" key="4">
    <source>
        <dbReference type="ARBA" id="ARBA00023136"/>
    </source>
</evidence>
<feature type="transmembrane region" description="Helical" evidence="6">
    <location>
        <begin position="191"/>
        <end position="210"/>
    </location>
</feature>
<evidence type="ECO:0000256" key="6">
    <source>
        <dbReference type="SAM" id="Phobius"/>
    </source>
</evidence>
<keyword evidence="2 6" id="KW-0812">Transmembrane</keyword>
<protein>
    <submittedName>
        <fullName evidence="8">MFS general substrate transporter</fullName>
    </submittedName>
</protein>
<keyword evidence="3 6" id="KW-1133">Transmembrane helix</keyword>
<evidence type="ECO:0000313" key="8">
    <source>
        <dbReference type="EMBL" id="KAF2396086.1"/>
    </source>
</evidence>
<organism evidence="8 9">
    <name type="scientific">Trichodelitschia bisporula</name>
    <dbReference type="NCBI Taxonomy" id="703511"/>
    <lineage>
        <taxon>Eukaryota</taxon>
        <taxon>Fungi</taxon>
        <taxon>Dikarya</taxon>
        <taxon>Ascomycota</taxon>
        <taxon>Pezizomycotina</taxon>
        <taxon>Dothideomycetes</taxon>
        <taxon>Dothideomycetes incertae sedis</taxon>
        <taxon>Phaeotrichales</taxon>
        <taxon>Phaeotrichaceae</taxon>
        <taxon>Trichodelitschia</taxon>
    </lineage>
</organism>
<evidence type="ECO:0000256" key="1">
    <source>
        <dbReference type="ARBA" id="ARBA00004141"/>
    </source>
</evidence>
<dbReference type="AlphaFoldDB" id="A0A6G1HJP9"/>
<feature type="compositionally biased region" description="Low complexity" evidence="5">
    <location>
        <begin position="32"/>
        <end position="42"/>
    </location>
</feature>
<reference evidence="8" key="1">
    <citation type="journal article" date="2020" name="Stud. Mycol.">
        <title>101 Dothideomycetes genomes: a test case for predicting lifestyles and emergence of pathogens.</title>
        <authorList>
            <person name="Haridas S."/>
            <person name="Albert R."/>
            <person name="Binder M."/>
            <person name="Bloem J."/>
            <person name="Labutti K."/>
            <person name="Salamov A."/>
            <person name="Andreopoulos B."/>
            <person name="Baker S."/>
            <person name="Barry K."/>
            <person name="Bills G."/>
            <person name="Bluhm B."/>
            <person name="Cannon C."/>
            <person name="Castanera R."/>
            <person name="Culley D."/>
            <person name="Daum C."/>
            <person name="Ezra D."/>
            <person name="Gonzalez J."/>
            <person name="Henrissat B."/>
            <person name="Kuo A."/>
            <person name="Liang C."/>
            <person name="Lipzen A."/>
            <person name="Lutzoni F."/>
            <person name="Magnuson J."/>
            <person name="Mondo S."/>
            <person name="Nolan M."/>
            <person name="Ohm R."/>
            <person name="Pangilinan J."/>
            <person name="Park H.-J."/>
            <person name="Ramirez L."/>
            <person name="Alfaro M."/>
            <person name="Sun H."/>
            <person name="Tritt A."/>
            <person name="Yoshinaga Y."/>
            <person name="Zwiers L.-H."/>
            <person name="Turgeon B."/>
            <person name="Goodwin S."/>
            <person name="Spatafora J."/>
            <person name="Crous P."/>
            <person name="Grigoriev I."/>
        </authorList>
    </citation>
    <scope>NUCLEOTIDE SEQUENCE</scope>
    <source>
        <strain evidence="8">CBS 262.69</strain>
    </source>
</reference>
<feature type="transmembrane region" description="Helical" evidence="6">
    <location>
        <begin position="445"/>
        <end position="466"/>
    </location>
</feature>
<proteinExistence type="predicted"/>
<evidence type="ECO:0000256" key="3">
    <source>
        <dbReference type="ARBA" id="ARBA00022989"/>
    </source>
</evidence>
<feature type="transmembrane region" description="Helical" evidence="6">
    <location>
        <begin position="249"/>
        <end position="274"/>
    </location>
</feature>
<feature type="transmembrane region" description="Helical" evidence="6">
    <location>
        <begin position="216"/>
        <end position="237"/>
    </location>
</feature>
<feature type="transmembrane region" description="Helical" evidence="6">
    <location>
        <begin position="123"/>
        <end position="149"/>
    </location>
</feature>
<evidence type="ECO:0000256" key="5">
    <source>
        <dbReference type="SAM" id="MobiDB-lite"/>
    </source>
</evidence>
<feature type="compositionally biased region" description="Basic and acidic residues" evidence="5">
    <location>
        <begin position="77"/>
        <end position="86"/>
    </location>
</feature>
<dbReference type="GO" id="GO:0005886">
    <property type="term" value="C:plasma membrane"/>
    <property type="evidence" value="ECO:0007669"/>
    <property type="project" value="TreeGrafter"/>
</dbReference>
<feature type="domain" description="Major facilitator superfamily (MFS) profile" evidence="7">
    <location>
        <begin position="126"/>
        <end position="632"/>
    </location>
</feature>
<name>A0A6G1HJP9_9PEZI</name>
<keyword evidence="9" id="KW-1185">Reference proteome</keyword>
<dbReference type="Proteomes" id="UP000799640">
    <property type="component" value="Unassembled WGS sequence"/>
</dbReference>
<feature type="transmembrane region" description="Helical" evidence="6">
    <location>
        <begin position="320"/>
        <end position="345"/>
    </location>
</feature>
<dbReference type="Gene3D" id="1.20.1250.20">
    <property type="entry name" value="MFS general substrate transporter like domains"/>
    <property type="match status" value="1"/>
</dbReference>
<feature type="transmembrane region" description="Helical" evidence="6">
    <location>
        <begin position="405"/>
        <end position="433"/>
    </location>
</feature>
<dbReference type="OrthoDB" id="6770063at2759"/>
<accession>A0A6G1HJP9</accession>
<dbReference type="Pfam" id="PF07690">
    <property type="entry name" value="MFS_1"/>
    <property type="match status" value="1"/>
</dbReference>
<keyword evidence="4 6" id="KW-0472">Membrane</keyword>
<dbReference type="GO" id="GO:0022857">
    <property type="term" value="F:transmembrane transporter activity"/>
    <property type="evidence" value="ECO:0007669"/>
    <property type="project" value="InterPro"/>
</dbReference>
<feature type="transmembrane region" description="Helical" evidence="6">
    <location>
        <begin position="280"/>
        <end position="299"/>
    </location>
</feature>
<dbReference type="PANTHER" id="PTHR23501">
    <property type="entry name" value="MAJOR FACILITATOR SUPERFAMILY"/>
    <property type="match status" value="1"/>
</dbReference>
<feature type="transmembrane region" description="Helical" evidence="6">
    <location>
        <begin position="536"/>
        <end position="556"/>
    </location>
</feature>
<feature type="compositionally biased region" description="Basic residues" evidence="5">
    <location>
        <begin position="1"/>
        <end position="15"/>
    </location>
</feature>
<dbReference type="SUPFAM" id="SSF103473">
    <property type="entry name" value="MFS general substrate transporter"/>
    <property type="match status" value="1"/>
</dbReference>
<feature type="transmembrane region" description="Helical" evidence="6">
    <location>
        <begin position="498"/>
        <end position="516"/>
    </location>
</feature>
<dbReference type="InterPro" id="IPR036259">
    <property type="entry name" value="MFS_trans_sf"/>
</dbReference>
<dbReference type="EMBL" id="ML996708">
    <property type="protein sequence ID" value="KAF2396086.1"/>
    <property type="molecule type" value="Genomic_DNA"/>
</dbReference>
<feature type="transmembrane region" description="Helical" evidence="6">
    <location>
        <begin position="601"/>
        <end position="628"/>
    </location>
</feature>
<evidence type="ECO:0000256" key="2">
    <source>
        <dbReference type="ARBA" id="ARBA00022692"/>
    </source>
</evidence>
<feature type="transmembrane region" description="Helical" evidence="6">
    <location>
        <begin position="161"/>
        <end position="179"/>
    </location>
</feature>
<gene>
    <name evidence="8" type="ORF">EJ06DRAFT_242802</name>
</gene>
<feature type="region of interest" description="Disordered" evidence="5">
    <location>
        <begin position="1"/>
        <end position="103"/>
    </location>
</feature>
<sequence length="909" mass="99830">MIRYLYKKHQAKKREKAGEPPKPAKLCHHRGAPLADAEPAAAKIGLLPSDQEPTDPPADPPTSGQHPLNHPLASPKTNDDPAEKLAKLGHQPSGKELDKEPQSTITEPCLECKAEQRRRNIYLLKLIVALFPSQFLQSVDTTIVATALTTVASRFDHLDELTWIVLAYSLPATAFIPWYGQLADVFGRHAALQLSMAFMLIGSTLCAAAQTWGMLLFGRALQGLSAAGIANLVKIVLSDKVTLAEQSRNNSIFALVTGVGYSVGPIVGGSLAVANWRYCFVLSIPIAALAMVLIFFVLREELVHGTHHLTGPERVSLRQGLATIDVGGTTLFVLGAGLVILATSWGGTKYDWDSYRVVLPLVLGSVLFVSFFVYEYLLEPGHWLARRFPRQVAMIPFKLFQRKDVALLAVINAATGAALYCAFYFVGIFWTLAQDYSPSKAGLQLLYYTPGLGVGAYSAMFICNVWPRQTFYPLMLGSTVEALGFALLTWATSTRKSALVNVTIAIAGAGTGLRFMPNTLHAVGVWPTEIAAVMSLMDFALPFGGTLSLAIMASVFSNKFSSSLAHVDLGPGGRQNADGLDAIRALPDAVQLAVRQRAAHAVMWAFASALPLMGLSVLAACFLGNVWINPAKEGARHRGYVVYGVYLKELARASFTDSFSTFANVHAGPPQNRPPADRRSLDLRVLNIHDRNTHDVALLPALVRHTRVLVVIVERLQAPLLPLLQRLDAQRVVKARRHARDVLHVALNISVPMPRPLAAHPRHRRRATHPARPSPAVRGHRVADLLPVDREREVRTPVVQMPAGAQDIAIQIRSPGVLDAKVARLLRRRDLAGPALRRVEPYRLHIAYVLRAAGDVVVRERHVHRPIIHILIHQIDDKRELIRRIQVVPEHLILNPRRIERRRTALIPA</sequence>
<dbReference type="InterPro" id="IPR011701">
    <property type="entry name" value="MFS"/>
</dbReference>